<comment type="similarity">
    <text evidence="2">Belongs to the LarC family.</text>
</comment>
<reference evidence="3" key="2">
    <citation type="journal article" date="2021" name="PeerJ">
        <title>Extensive microbial diversity within the chicken gut microbiome revealed by metagenomics and culture.</title>
        <authorList>
            <person name="Gilroy R."/>
            <person name="Ravi A."/>
            <person name="Getino M."/>
            <person name="Pursley I."/>
            <person name="Horton D.L."/>
            <person name="Alikhan N.F."/>
            <person name="Baker D."/>
            <person name="Gharbi K."/>
            <person name="Hall N."/>
            <person name="Watson M."/>
            <person name="Adriaenssens E.M."/>
            <person name="Foster-Nyarko E."/>
            <person name="Jarju S."/>
            <person name="Secka A."/>
            <person name="Antonio M."/>
            <person name="Oren A."/>
            <person name="Chaudhuri R.R."/>
            <person name="La Ragione R."/>
            <person name="Hildebrand F."/>
            <person name="Pallen M.J."/>
        </authorList>
    </citation>
    <scope>NUCLEOTIDE SEQUENCE</scope>
    <source>
        <strain evidence="3">CHK160-1198</strain>
    </source>
</reference>
<evidence type="ECO:0000256" key="1">
    <source>
        <dbReference type="ARBA" id="ARBA00022596"/>
    </source>
</evidence>
<evidence type="ECO:0000313" key="3">
    <source>
        <dbReference type="EMBL" id="HIU64230.1"/>
    </source>
</evidence>
<dbReference type="GO" id="GO:0051604">
    <property type="term" value="P:protein maturation"/>
    <property type="evidence" value="ECO:0007669"/>
    <property type="project" value="UniProtKB-UniRule"/>
</dbReference>
<dbReference type="Gene3D" id="3.30.70.1380">
    <property type="entry name" value="Transcriptional regulatory protein pf0864 domain like"/>
    <property type="match status" value="1"/>
</dbReference>
<proteinExistence type="inferred from homology"/>
<dbReference type="AlphaFoldDB" id="A0A9D1MQ55"/>
<dbReference type="Pfam" id="PF01969">
    <property type="entry name" value="Ni_insertion"/>
    <property type="match status" value="1"/>
</dbReference>
<comment type="caution">
    <text evidence="3">The sequence shown here is derived from an EMBL/GenBank/DDBJ whole genome shotgun (WGS) entry which is preliminary data.</text>
</comment>
<dbReference type="PANTHER" id="PTHR36566:SF1">
    <property type="entry name" value="PYRIDINIUM-3,5-BISTHIOCARBOXYLIC ACID MONONUCLEOTIDE NICKEL INSERTION PROTEIN"/>
    <property type="match status" value="1"/>
</dbReference>
<accession>A0A9D1MQ55</accession>
<keyword evidence="1 2" id="KW-0533">Nickel</keyword>
<comment type="function">
    <text evidence="2">Involved in the biosynthesis of a nickel-pincer cofactor ((SCS)Ni(II) pincer complex). Binds Ni(2+), and functions in nickel delivery to pyridinium-3,5-bisthiocarboxylic acid mononucleotide (P2TMN), to form the mature cofactor. Is thus probably required for the activation of nickel-pincer cofactor-dependent enzymes.</text>
</comment>
<dbReference type="GO" id="GO:0016151">
    <property type="term" value="F:nickel cation binding"/>
    <property type="evidence" value="ECO:0007669"/>
    <property type="project" value="UniProtKB-UniRule"/>
</dbReference>
<protein>
    <recommendedName>
        <fullName evidence="2">Pyridinium-3,5-bisthiocarboxylic acid mononucleotide nickel insertion protein</fullName>
        <shortName evidence="2">P2TMN nickel insertion protein</shortName>
        <ecNumber evidence="2">4.99.1.12</ecNumber>
    </recommendedName>
    <alternativeName>
        <fullName evidence="2">Nickel-pincer cofactor biosynthesis protein LarC</fullName>
    </alternativeName>
</protein>
<comment type="catalytic activity">
    <reaction evidence="2">
        <text>Ni(II)-pyridinium-3,5-bisthiocarboxylate mononucleotide = pyridinium-3,5-bisthiocarboxylate mononucleotide + Ni(2+)</text>
        <dbReference type="Rhea" id="RHEA:54784"/>
        <dbReference type="ChEBI" id="CHEBI:49786"/>
        <dbReference type="ChEBI" id="CHEBI:137372"/>
        <dbReference type="ChEBI" id="CHEBI:137373"/>
        <dbReference type="EC" id="4.99.1.12"/>
    </reaction>
</comment>
<organism evidence="3 4">
    <name type="scientific">Candidatus Avacidaminococcus intestinavium</name>
    <dbReference type="NCBI Taxonomy" id="2840684"/>
    <lineage>
        <taxon>Bacteria</taxon>
        <taxon>Bacillati</taxon>
        <taxon>Bacillota</taxon>
        <taxon>Negativicutes</taxon>
        <taxon>Acidaminococcales</taxon>
        <taxon>Acidaminococcaceae</taxon>
        <taxon>Acidaminococcaceae incertae sedis</taxon>
        <taxon>Candidatus Avacidaminococcus</taxon>
    </lineage>
</organism>
<dbReference type="HAMAP" id="MF_01074">
    <property type="entry name" value="LarC"/>
    <property type="match status" value="1"/>
</dbReference>
<dbReference type="NCBIfam" id="TIGR00299">
    <property type="entry name" value="nickel pincer cofactor biosynthesis protein LarC"/>
    <property type="match status" value="1"/>
</dbReference>
<dbReference type="EMBL" id="DVNI01000063">
    <property type="protein sequence ID" value="HIU64230.1"/>
    <property type="molecule type" value="Genomic_DNA"/>
</dbReference>
<evidence type="ECO:0000256" key="2">
    <source>
        <dbReference type="HAMAP-Rule" id="MF_01074"/>
    </source>
</evidence>
<reference evidence="3" key="1">
    <citation type="submission" date="2020-10" db="EMBL/GenBank/DDBJ databases">
        <authorList>
            <person name="Gilroy R."/>
        </authorList>
    </citation>
    <scope>NUCLEOTIDE SEQUENCE</scope>
    <source>
        <strain evidence="3">CHK160-1198</strain>
    </source>
</reference>
<dbReference type="GO" id="GO:0016829">
    <property type="term" value="F:lyase activity"/>
    <property type="evidence" value="ECO:0007669"/>
    <property type="project" value="UniProtKB-UniRule"/>
</dbReference>
<dbReference type="Proteomes" id="UP000824099">
    <property type="component" value="Unassembled WGS sequence"/>
</dbReference>
<dbReference type="InterPro" id="IPR002822">
    <property type="entry name" value="Ni_insertion"/>
</dbReference>
<sequence length="404" mass="44500">MNTLYIDAFSGISGNMFLGALLDGGVPFAYLQKELEKLHLGEYELIYQKVDKCGIHATYFNVVLPTVESDQHHDHHHHHHHEHRNLQNIKDIILASTLSAEVQERAVAVFTALAKAEAKVHGKKIDEVHFHEVGAIDTIIDIVGTIVALEYLKITKIFVSKLTTGSGFIKCAHGMMPVPAPATAELIKGLPQQQGLAAKELLTPTGAALIAVLAEYVADLPADLMVEQLAYGAGSWDLPFPNVVRIYMGSLKSEAEEASALYILETNLDDLTGEVSGFVVENALQQGAIDAWITPIIMKKGRPAQKISLLSSKENLEVLLEYLFNETSSLGIRYYPVTRSVATRKFVTVKLDGEPIRLKIGERHGKVINLAPEYEDCKQVAQKKQLSLKSVMQKALQAYGEINE</sequence>
<keyword evidence="2" id="KW-0456">Lyase</keyword>
<evidence type="ECO:0000313" key="4">
    <source>
        <dbReference type="Proteomes" id="UP000824099"/>
    </source>
</evidence>
<dbReference type="Gene3D" id="3.10.20.300">
    <property type="entry name" value="mk0293 like domain"/>
    <property type="match status" value="1"/>
</dbReference>
<gene>
    <name evidence="2 3" type="primary">larC</name>
    <name evidence="3" type="ORF">IAB06_04215</name>
</gene>
<dbReference type="EC" id="4.99.1.12" evidence="2"/>
<name>A0A9D1MQ55_9FIRM</name>
<dbReference type="PANTHER" id="PTHR36566">
    <property type="entry name" value="NICKEL INSERTION PROTEIN-RELATED"/>
    <property type="match status" value="1"/>
</dbReference>